<proteinExistence type="predicted"/>
<dbReference type="RefSeq" id="WP_076129453.1">
    <property type="nucleotide sequence ID" value="NZ_MPTH01000025.1"/>
</dbReference>
<evidence type="ECO:0000313" key="1">
    <source>
        <dbReference type="EMBL" id="OMD06301.1"/>
    </source>
</evidence>
<accession>A0ABX3GDW2</accession>
<dbReference type="Proteomes" id="UP000187158">
    <property type="component" value="Unassembled WGS sequence"/>
</dbReference>
<gene>
    <name evidence="1" type="ORF">BSO21_30830</name>
</gene>
<name>A0ABX3GDW2_9BACL</name>
<evidence type="ECO:0008006" key="3">
    <source>
        <dbReference type="Google" id="ProtNLM"/>
    </source>
</evidence>
<evidence type="ECO:0000313" key="2">
    <source>
        <dbReference type="Proteomes" id="UP000187158"/>
    </source>
</evidence>
<dbReference type="EMBL" id="MPVP01000432">
    <property type="protein sequence ID" value="OMD06301.1"/>
    <property type="molecule type" value="Genomic_DNA"/>
</dbReference>
<reference evidence="1 2" key="1">
    <citation type="submission" date="2016-11" db="EMBL/GenBank/DDBJ databases">
        <title>Paenibacillus species isolates.</title>
        <authorList>
            <person name="Beno S.M."/>
        </authorList>
    </citation>
    <scope>NUCLEOTIDE SEQUENCE [LARGE SCALE GENOMIC DNA]</scope>
    <source>
        <strain evidence="1 2">FSL H7-0433</strain>
    </source>
</reference>
<protein>
    <recommendedName>
        <fullName evidence="3">Co-chaperone DjlA N-terminal domain-containing protein</fullName>
    </recommendedName>
</protein>
<comment type="caution">
    <text evidence="1">The sequence shown here is derived from an EMBL/GenBank/DDBJ whole genome shotgun (WGS) entry which is preliminary data.</text>
</comment>
<organism evidence="1 2">
    <name type="scientific">Paenibacillus odorifer</name>
    <dbReference type="NCBI Taxonomy" id="189426"/>
    <lineage>
        <taxon>Bacteria</taxon>
        <taxon>Bacillati</taxon>
        <taxon>Bacillota</taxon>
        <taxon>Bacilli</taxon>
        <taxon>Bacillales</taxon>
        <taxon>Paenibacillaceae</taxon>
        <taxon>Paenibacillus</taxon>
    </lineage>
</organism>
<sequence>MDTIITAFIAPVVVAAIISAIVSRSNNNKTMSLKYITEERANWRKTIKENVSELYALALNPNEKSEVRISELVTFLIISLNPSKKATNKLDNRIASLLVDIEKGQRDKDTLYELRYCISVLMKHDWERSKNETRGILNKYSDEHIKSKTLDEYYEPVLNNKTQ</sequence>
<keyword evidence="2" id="KW-1185">Reference proteome</keyword>